<evidence type="ECO:0000259" key="4">
    <source>
        <dbReference type="PROSITE" id="PS51658"/>
    </source>
</evidence>
<comment type="caution">
    <text evidence="5">The sequence shown here is derived from an EMBL/GenBank/DDBJ whole genome shotgun (WGS) entry which is preliminary data.</text>
</comment>
<proteinExistence type="inferred from homology"/>
<dbReference type="InterPro" id="IPR003729">
    <property type="entry name" value="Bi_nuclease_dom"/>
</dbReference>
<dbReference type="Proteomes" id="UP001237642">
    <property type="component" value="Unassembled WGS sequence"/>
</dbReference>
<dbReference type="SUPFAM" id="SSF103256">
    <property type="entry name" value="Hypothetical protein TM0160"/>
    <property type="match status" value="1"/>
</dbReference>
<name>A0AAD8M3H9_9APIA</name>
<dbReference type="Pfam" id="PF02577">
    <property type="entry name" value="BFN_dom"/>
    <property type="match status" value="1"/>
</dbReference>
<accession>A0AAD8M3H9</accession>
<sequence length="325" mass="36353">MSSVQGHVIFPVAVRAKQTKVQTPPVNGPLRKYRISRSGFWGVKGISCGKTNVGHRLRLHNFKVVKCSFSSSSDGNGSMAENSNENEAEYVNCSVTDAVEVESSSDGFIIKMRDGRHLRCARNNPEAGNLPDYAPHPAMVLKMEDGTGLLLPVIVLEMQSAMLTAALGNVQLSRPTIYDVMMEMIDKMGYAVKLVRITKRVHEAYFSQLYLTKLEDEAENVAFDLRPSDAINIAVRCKVPIQVNKSLAYSDGMRVIESVKLLYPDSSSDGLQSTELDRPSGQPCFETKEFDLLCKMWTAAIEERYKEAAQWRDKLIQFRSNMNWA</sequence>
<keyword evidence="2" id="KW-0540">Nuclease</keyword>
<feature type="domain" description="BFN" evidence="4">
    <location>
        <begin position="120"/>
        <end position="255"/>
    </location>
</feature>
<dbReference type="InterPro" id="IPR036104">
    <property type="entry name" value="BFN_sf"/>
</dbReference>
<dbReference type="Gene3D" id="3.10.690.10">
    <property type="entry name" value="Bifunctional nuclease domain"/>
    <property type="match status" value="1"/>
</dbReference>
<comment type="function">
    <text evidence="3">Bifunctional nuclease with both RNase and DNase activities. Involved in basal defense response. Participates in abscisic acid-derived callose deposition following infection by a necrotrophic pathogen.</text>
</comment>
<reference evidence="5" key="2">
    <citation type="submission" date="2023-05" db="EMBL/GenBank/DDBJ databases">
        <authorList>
            <person name="Schelkunov M.I."/>
        </authorList>
    </citation>
    <scope>NUCLEOTIDE SEQUENCE</scope>
    <source>
        <strain evidence="5">Hsosn_3</strain>
        <tissue evidence="5">Leaf</tissue>
    </source>
</reference>
<comment type="similarity">
    <text evidence="1">Belongs to the bifunctional nuclease family.</text>
</comment>
<dbReference type="GO" id="GO:0005634">
    <property type="term" value="C:nucleus"/>
    <property type="evidence" value="ECO:0007669"/>
    <property type="project" value="TreeGrafter"/>
</dbReference>
<evidence type="ECO:0000256" key="1">
    <source>
        <dbReference type="ARBA" id="ARBA00009095"/>
    </source>
</evidence>
<evidence type="ECO:0000313" key="5">
    <source>
        <dbReference type="EMBL" id="KAK1360645.1"/>
    </source>
</evidence>
<dbReference type="EMBL" id="JAUIZM010000010">
    <property type="protein sequence ID" value="KAK1360645.1"/>
    <property type="molecule type" value="Genomic_DNA"/>
</dbReference>
<keyword evidence="6" id="KW-1185">Reference proteome</keyword>
<dbReference type="PANTHER" id="PTHR15160">
    <property type="entry name" value="VON HIPPEL-LINDAU PROTEIN"/>
    <property type="match status" value="1"/>
</dbReference>
<gene>
    <name evidence="5" type="ORF">POM88_045119</name>
</gene>
<evidence type="ECO:0000256" key="3">
    <source>
        <dbReference type="ARBA" id="ARBA00025428"/>
    </source>
</evidence>
<dbReference type="GO" id="GO:0030891">
    <property type="term" value="C:VCB complex"/>
    <property type="evidence" value="ECO:0007669"/>
    <property type="project" value="TreeGrafter"/>
</dbReference>
<keyword evidence="2" id="KW-0378">Hydrolase</keyword>
<dbReference type="GO" id="GO:0004518">
    <property type="term" value="F:nuclease activity"/>
    <property type="evidence" value="ECO:0007669"/>
    <property type="project" value="UniProtKB-UniRule"/>
</dbReference>
<reference evidence="5" key="1">
    <citation type="submission" date="2023-02" db="EMBL/GenBank/DDBJ databases">
        <title>Genome of toxic invasive species Heracleum sosnowskyi carries increased number of genes despite the absence of recent whole-genome duplications.</title>
        <authorList>
            <person name="Schelkunov M."/>
            <person name="Shtratnikova V."/>
            <person name="Makarenko M."/>
            <person name="Klepikova A."/>
            <person name="Omelchenko D."/>
            <person name="Novikova G."/>
            <person name="Obukhova E."/>
            <person name="Bogdanov V."/>
            <person name="Penin A."/>
            <person name="Logacheva M."/>
        </authorList>
    </citation>
    <scope>NUCLEOTIDE SEQUENCE</scope>
    <source>
        <strain evidence="5">Hsosn_3</strain>
        <tissue evidence="5">Leaf</tissue>
    </source>
</reference>
<dbReference type="PANTHER" id="PTHR15160:SF3">
    <property type="entry name" value="BIFUNCTIONAL NUCLEASE 1"/>
    <property type="match status" value="1"/>
</dbReference>
<organism evidence="5 6">
    <name type="scientific">Heracleum sosnowskyi</name>
    <dbReference type="NCBI Taxonomy" id="360622"/>
    <lineage>
        <taxon>Eukaryota</taxon>
        <taxon>Viridiplantae</taxon>
        <taxon>Streptophyta</taxon>
        <taxon>Embryophyta</taxon>
        <taxon>Tracheophyta</taxon>
        <taxon>Spermatophyta</taxon>
        <taxon>Magnoliopsida</taxon>
        <taxon>eudicotyledons</taxon>
        <taxon>Gunneridae</taxon>
        <taxon>Pentapetalae</taxon>
        <taxon>asterids</taxon>
        <taxon>campanulids</taxon>
        <taxon>Apiales</taxon>
        <taxon>Apiaceae</taxon>
        <taxon>Apioideae</taxon>
        <taxon>apioid superclade</taxon>
        <taxon>Tordylieae</taxon>
        <taxon>Tordyliinae</taxon>
        <taxon>Heracleum</taxon>
    </lineage>
</organism>
<dbReference type="GO" id="GO:0016567">
    <property type="term" value="P:protein ubiquitination"/>
    <property type="evidence" value="ECO:0007669"/>
    <property type="project" value="TreeGrafter"/>
</dbReference>
<protein>
    <submittedName>
        <fullName evidence="5">Bifunctional nuclease 1</fullName>
    </submittedName>
</protein>
<evidence type="ECO:0000256" key="2">
    <source>
        <dbReference type="ARBA" id="ARBA00022722"/>
    </source>
</evidence>
<dbReference type="PROSITE" id="PS51658">
    <property type="entry name" value="BFN"/>
    <property type="match status" value="1"/>
</dbReference>
<dbReference type="AlphaFoldDB" id="A0AAD8M3H9"/>
<evidence type="ECO:0000313" key="6">
    <source>
        <dbReference type="Proteomes" id="UP001237642"/>
    </source>
</evidence>